<dbReference type="AlphaFoldDB" id="A0AAP3CKA5"/>
<feature type="domain" description="SH3b" evidence="2">
    <location>
        <begin position="117"/>
        <end position="179"/>
    </location>
</feature>
<dbReference type="RefSeq" id="WP_268543089.1">
    <property type="nucleotide sequence ID" value="NZ_JALAOH010000014.1"/>
</dbReference>
<dbReference type="SMART" id="SM00287">
    <property type="entry name" value="SH3b"/>
    <property type="match status" value="2"/>
</dbReference>
<dbReference type="PANTHER" id="PTHR34408">
    <property type="entry name" value="FAMILY PROTEIN, PUTATIVE-RELATED"/>
    <property type="match status" value="1"/>
</dbReference>
<dbReference type="InterPro" id="IPR003646">
    <property type="entry name" value="SH3-like_bac-type"/>
</dbReference>
<evidence type="ECO:0000313" key="4">
    <source>
        <dbReference type="Proteomes" id="UP001067121"/>
    </source>
</evidence>
<evidence type="ECO:0000259" key="2">
    <source>
        <dbReference type="PROSITE" id="PS51781"/>
    </source>
</evidence>
<proteinExistence type="predicted"/>
<dbReference type="EMBL" id="JALAOH010000014">
    <property type="protein sequence ID" value="MCY8316585.1"/>
    <property type="molecule type" value="Genomic_DNA"/>
</dbReference>
<accession>A0AAP3CKA5</accession>
<feature type="domain" description="SH3b" evidence="2">
    <location>
        <begin position="48"/>
        <end position="112"/>
    </location>
</feature>
<dbReference type="Proteomes" id="UP001067121">
    <property type="component" value="Unassembled WGS sequence"/>
</dbReference>
<evidence type="ECO:0000256" key="1">
    <source>
        <dbReference type="SAM" id="SignalP"/>
    </source>
</evidence>
<dbReference type="Pfam" id="PF08239">
    <property type="entry name" value="SH3_3"/>
    <property type="match status" value="1"/>
</dbReference>
<evidence type="ECO:0000313" key="3">
    <source>
        <dbReference type="EMBL" id="MCY8316585.1"/>
    </source>
</evidence>
<protein>
    <submittedName>
        <fullName evidence="3">SH3 domain-containing protein</fullName>
    </submittedName>
</protein>
<dbReference type="PANTHER" id="PTHR34408:SF2">
    <property type="entry name" value="CELL WALL-BINDING PROTEIN YWSB"/>
    <property type="match status" value="1"/>
</dbReference>
<dbReference type="Gene3D" id="2.30.30.40">
    <property type="entry name" value="SH3 Domains"/>
    <property type="match status" value="2"/>
</dbReference>
<gene>
    <name evidence="3" type="ORF">MOC71_07510</name>
</gene>
<dbReference type="InterPro" id="IPR052354">
    <property type="entry name" value="Cell_Wall_Dynamics_Protein"/>
</dbReference>
<name>A0AAP3CKA5_BACVA</name>
<reference evidence="3" key="1">
    <citation type="submission" date="2022-02" db="EMBL/GenBank/DDBJ databases">
        <title>Crop Bioprotection Bacillus Genome Sequencing.</title>
        <authorList>
            <person name="Dunlap C."/>
        </authorList>
    </citation>
    <scope>NUCLEOTIDE SEQUENCE</scope>
    <source>
        <strain evidence="3">98-1</strain>
    </source>
</reference>
<organism evidence="3 4">
    <name type="scientific">Bacillus vallismortis</name>
    <dbReference type="NCBI Taxonomy" id="72361"/>
    <lineage>
        <taxon>Bacteria</taxon>
        <taxon>Bacillati</taxon>
        <taxon>Bacillota</taxon>
        <taxon>Bacilli</taxon>
        <taxon>Bacillales</taxon>
        <taxon>Bacillaceae</taxon>
        <taxon>Bacillus</taxon>
    </lineage>
</organism>
<dbReference type="PROSITE" id="PS51781">
    <property type="entry name" value="SH3B"/>
    <property type="match status" value="2"/>
</dbReference>
<comment type="caution">
    <text evidence="3">The sequence shown here is derived from an EMBL/GenBank/DDBJ whole genome shotgun (WGS) entry which is preliminary data.</text>
</comment>
<feature type="chain" id="PRO_5042999303" evidence="1">
    <location>
        <begin position="23"/>
        <end position="179"/>
    </location>
</feature>
<keyword evidence="1" id="KW-0732">Signal</keyword>
<feature type="signal peptide" evidence="1">
    <location>
        <begin position="1"/>
        <end position="22"/>
    </location>
</feature>
<sequence length="179" mass="18913">MKKTTKALSTLALAAGMTAASAGGAASTIHAQQPETTVSIDDLYSYPIDSYLVSAEALNVRSKASASSPKAGILHLGDSLKLISFSNADWAKVHYKNGKTGFVSTHYIVKAATTVKTKAKTNVYTSVEGKSIATLPAGTSVSFLGWSKTKKGGFDFDWVFVDYGGATGYMKTKDLHMSK</sequence>